<dbReference type="EMBL" id="OZ075113">
    <property type="protein sequence ID" value="CAL5020996.1"/>
    <property type="molecule type" value="Genomic_DNA"/>
</dbReference>
<evidence type="ECO:0008006" key="4">
    <source>
        <dbReference type="Google" id="ProtNLM"/>
    </source>
</evidence>
<dbReference type="Proteomes" id="UP001497457">
    <property type="component" value="Chromosome 3rd"/>
</dbReference>
<evidence type="ECO:0000313" key="2">
    <source>
        <dbReference type="EMBL" id="CAL5020996.1"/>
    </source>
</evidence>
<proteinExistence type="predicted"/>
<evidence type="ECO:0000256" key="1">
    <source>
        <dbReference type="SAM" id="MobiDB-lite"/>
    </source>
</evidence>
<sequence>MPRDPSASQSLPGTGGFCATKRKIVNSVQVEVEAIPIGLEKPVYPTPVHLRGGPSACVSSVPTQKRTKRARSSAESGAEALTAAGDPALDCVHKRMASELDALRELLKKAELISRGPACKSKRVLPAAEPPRPEPRTEAAGKTPSTKMRKVSPPPPPDQEQKQRKAPPRRMPLDERKQLAGRMASLATVPSQIAEFLQERLGGDGDQIEIDFHSAEDSVLFELHARLDKLAAEERPGADAVVPTEEQGSAATEVDSKTQTGNNLASDEVPEQQGEGDVDICGASDSDSGSSSSSSDSEGSSSSSDSSGSSSSSDSGSESDSDEECRASTVPEIVSGGGVGSTGTALPALLTEAPQSPAHSAEPKKKVQDAPRAAPKAVSITGVLYKAKLRRELLEMERAVVPDESIDERDLRHLHIAEYGRSGIMRQLKLFLKADA</sequence>
<feature type="compositionally biased region" description="Low complexity" evidence="1">
    <location>
        <begin position="284"/>
        <end position="316"/>
    </location>
</feature>
<dbReference type="PANTHER" id="PTHR46136:SF8">
    <property type="entry name" value="OS05G0324000 PROTEIN"/>
    <property type="match status" value="1"/>
</dbReference>
<keyword evidence="3" id="KW-1185">Reference proteome</keyword>
<name>A0ABC9CHM6_9POAL</name>
<feature type="region of interest" description="Disordered" evidence="1">
    <location>
        <begin position="123"/>
        <end position="184"/>
    </location>
</feature>
<accession>A0ABC9CHM6</accession>
<gene>
    <name evidence="2" type="ORF">URODEC1_LOCUS75707</name>
</gene>
<feature type="region of interest" description="Disordered" evidence="1">
    <location>
        <begin position="52"/>
        <end position="88"/>
    </location>
</feature>
<organism evidence="2 3">
    <name type="scientific">Urochloa decumbens</name>
    <dbReference type="NCBI Taxonomy" id="240449"/>
    <lineage>
        <taxon>Eukaryota</taxon>
        <taxon>Viridiplantae</taxon>
        <taxon>Streptophyta</taxon>
        <taxon>Embryophyta</taxon>
        <taxon>Tracheophyta</taxon>
        <taxon>Spermatophyta</taxon>
        <taxon>Magnoliopsida</taxon>
        <taxon>Liliopsida</taxon>
        <taxon>Poales</taxon>
        <taxon>Poaceae</taxon>
        <taxon>PACMAD clade</taxon>
        <taxon>Panicoideae</taxon>
        <taxon>Panicodae</taxon>
        <taxon>Paniceae</taxon>
        <taxon>Melinidinae</taxon>
        <taxon>Urochloa</taxon>
    </lineage>
</organism>
<protein>
    <recommendedName>
        <fullName evidence="4">NET domain-containing protein</fullName>
    </recommendedName>
</protein>
<dbReference type="AlphaFoldDB" id="A0ABC9CHM6"/>
<reference evidence="2" key="1">
    <citation type="submission" date="2024-10" db="EMBL/GenBank/DDBJ databases">
        <authorList>
            <person name="Ryan C."/>
        </authorList>
    </citation>
    <scope>NUCLEOTIDE SEQUENCE [LARGE SCALE GENOMIC DNA]</scope>
</reference>
<dbReference type="PANTHER" id="PTHR46136">
    <property type="entry name" value="TRANSCRIPTION FACTOR GTE8"/>
    <property type="match status" value="1"/>
</dbReference>
<feature type="compositionally biased region" description="Acidic residues" evidence="1">
    <location>
        <begin position="268"/>
        <end position="278"/>
    </location>
</feature>
<evidence type="ECO:0000313" key="3">
    <source>
        <dbReference type="Proteomes" id="UP001497457"/>
    </source>
</evidence>
<dbReference type="InterPro" id="IPR052442">
    <property type="entry name" value="Env_Response_Regulator"/>
</dbReference>
<feature type="region of interest" description="Disordered" evidence="1">
    <location>
        <begin position="233"/>
        <end position="375"/>
    </location>
</feature>